<dbReference type="EMBL" id="JAJFAZ020000003">
    <property type="protein sequence ID" value="KAI5340971.1"/>
    <property type="molecule type" value="Genomic_DNA"/>
</dbReference>
<name>A0A5E4EWR2_PRUDU</name>
<evidence type="ECO:0000313" key="2">
    <source>
        <dbReference type="EMBL" id="KAI5340971.1"/>
    </source>
</evidence>
<keyword evidence="5" id="KW-1185">Reference proteome</keyword>
<reference evidence="2 5" key="3">
    <citation type="journal article" date="2022" name="G3 (Bethesda)">
        <title>Whole-genome sequence and methylome profiling of the almond [Prunus dulcis (Mill.) D.A. Webb] cultivar 'Nonpareil'.</title>
        <authorList>
            <person name="D'Amico-Willman K.M."/>
            <person name="Ouma W.Z."/>
            <person name="Meulia T."/>
            <person name="Sideli G.M."/>
            <person name="Gradziel T.M."/>
            <person name="Fresnedo-Ramirez J."/>
        </authorList>
    </citation>
    <scope>NUCLEOTIDE SEQUENCE [LARGE SCALE GENOMIC DNA]</scope>
    <source>
        <strain evidence="2">Clone GOH B32 T37-40</strain>
    </source>
</reference>
<sequence>MARVGWYWGANSNASEEAMEPLFLSFLDFVLSFYHLAINCIKGNVLEVGGQFEPIQTQLDSRWSLLKQNLFCFQLIITAFNFLSDLKLKEGGFIETQKSQPFGSSQISSNPISYSDSESYPFPIIVLEIMGRPWFLRVFIVSCLLALCFSHGFGRNLMGNIDLEDFSVIVSKETHGQPRKMITVMDYADPEPNVNPRTGYIFTPPPQPN</sequence>
<keyword evidence="1" id="KW-1133">Transmembrane helix</keyword>
<dbReference type="PANTHER" id="PTHR37908:SF4">
    <property type="entry name" value="PROTEIN, PUTATIVE-RELATED"/>
    <property type="match status" value="1"/>
</dbReference>
<dbReference type="Gramene" id="VVA20103">
    <property type="protein sequence ID" value="VVA20103"/>
    <property type="gene ID" value="Prudul26B009110"/>
</dbReference>
<evidence type="ECO:0000313" key="3">
    <source>
        <dbReference type="EMBL" id="VVA20103.1"/>
    </source>
</evidence>
<keyword evidence="1" id="KW-0812">Transmembrane</keyword>
<dbReference type="Proteomes" id="UP000327085">
    <property type="component" value="Chromosome 3"/>
</dbReference>
<accession>A0A5E4EWR2</accession>
<dbReference type="PANTHER" id="PTHR37908">
    <property type="entry name" value="TRANSMEMBRANE PROTEIN"/>
    <property type="match status" value="1"/>
</dbReference>
<reference evidence="3" key="1">
    <citation type="submission" date="2019-07" db="EMBL/GenBank/DDBJ databases">
        <authorList>
            <person name="Alioto T."/>
            <person name="Alioto T."/>
            <person name="Gomez Garrido J."/>
        </authorList>
    </citation>
    <scope>NUCLEOTIDE SEQUENCE</scope>
</reference>
<keyword evidence="1" id="KW-0472">Membrane</keyword>
<feature type="transmembrane region" description="Helical" evidence="1">
    <location>
        <begin position="134"/>
        <end position="153"/>
    </location>
</feature>
<gene>
    <name evidence="3" type="ORF">ALMOND_2B009110</name>
    <name evidence="2" type="ORF">L3X38_020245</name>
</gene>
<reference evidence="4" key="2">
    <citation type="journal article" date="2020" name="Plant J.">
        <title>Transposons played a major role in the diversification between the closely related almond and peach genomes: results from the almond genome sequence.</title>
        <authorList>
            <person name="Alioto T."/>
            <person name="Alexiou K.G."/>
            <person name="Bardil A."/>
            <person name="Barteri F."/>
            <person name="Castanera R."/>
            <person name="Cruz F."/>
            <person name="Dhingra A."/>
            <person name="Duval H."/>
            <person name="Fernandez I Marti A."/>
            <person name="Frias L."/>
            <person name="Galan B."/>
            <person name="Garcia J.L."/>
            <person name="Howad W."/>
            <person name="Gomez-Garrido J."/>
            <person name="Gut M."/>
            <person name="Julca I."/>
            <person name="Morata J."/>
            <person name="Puigdomenech P."/>
            <person name="Ribeca P."/>
            <person name="Rubio Cabetas M.J."/>
            <person name="Vlasova A."/>
            <person name="Wirthensohn M."/>
            <person name="Garcia-Mas J."/>
            <person name="Gabaldon T."/>
            <person name="Casacuberta J.M."/>
            <person name="Arus P."/>
        </authorList>
    </citation>
    <scope>NUCLEOTIDE SEQUENCE [LARGE SCALE GENOMIC DNA]</scope>
    <source>
        <strain evidence="4">cv. Texas</strain>
    </source>
</reference>
<proteinExistence type="predicted"/>
<dbReference type="Proteomes" id="UP001054821">
    <property type="component" value="Chromosome 3"/>
</dbReference>
<dbReference type="AlphaFoldDB" id="A0A5E4EWR2"/>
<dbReference type="InParanoid" id="A0A5E4EWR2"/>
<evidence type="ECO:0000313" key="5">
    <source>
        <dbReference type="Proteomes" id="UP001054821"/>
    </source>
</evidence>
<evidence type="ECO:0000256" key="1">
    <source>
        <dbReference type="SAM" id="Phobius"/>
    </source>
</evidence>
<organism evidence="3 4">
    <name type="scientific">Prunus dulcis</name>
    <name type="common">Almond</name>
    <name type="synonym">Amygdalus dulcis</name>
    <dbReference type="NCBI Taxonomy" id="3755"/>
    <lineage>
        <taxon>Eukaryota</taxon>
        <taxon>Viridiplantae</taxon>
        <taxon>Streptophyta</taxon>
        <taxon>Embryophyta</taxon>
        <taxon>Tracheophyta</taxon>
        <taxon>Spermatophyta</taxon>
        <taxon>Magnoliopsida</taxon>
        <taxon>eudicotyledons</taxon>
        <taxon>Gunneridae</taxon>
        <taxon>Pentapetalae</taxon>
        <taxon>rosids</taxon>
        <taxon>fabids</taxon>
        <taxon>Rosales</taxon>
        <taxon>Rosaceae</taxon>
        <taxon>Amygdaloideae</taxon>
        <taxon>Amygdaleae</taxon>
        <taxon>Prunus</taxon>
    </lineage>
</organism>
<evidence type="ECO:0000313" key="4">
    <source>
        <dbReference type="Proteomes" id="UP000327085"/>
    </source>
</evidence>
<protein>
    <submittedName>
        <fullName evidence="3">PREDICTED: PRUPE_3G266100</fullName>
    </submittedName>
</protein>
<dbReference type="EMBL" id="CABIKO010000041">
    <property type="protein sequence ID" value="VVA20103.1"/>
    <property type="molecule type" value="Genomic_DNA"/>
</dbReference>